<organism evidence="1 2">
    <name type="scientific">Zarconia navalis LEGE 11467</name>
    <dbReference type="NCBI Taxonomy" id="1828826"/>
    <lineage>
        <taxon>Bacteria</taxon>
        <taxon>Bacillati</taxon>
        <taxon>Cyanobacteriota</taxon>
        <taxon>Cyanophyceae</taxon>
        <taxon>Oscillatoriophycideae</taxon>
        <taxon>Oscillatoriales</taxon>
        <taxon>Oscillatoriales incertae sedis</taxon>
        <taxon>Zarconia</taxon>
        <taxon>Zarconia navalis</taxon>
    </lineage>
</organism>
<dbReference type="Proteomes" id="UP000621799">
    <property type="component" value="Unassembled WGS sequence"/>
</dbReference>
<proteinExistence type="predicted"/>
<accession>A0A928Z7N8</accession>
<reference evidence="1" key="1">
    <citation type="submission" date="2020-10" db="EMBL/GenBank/DDBJ databases">
        <authorList>
            <person name="Castelo-Branco R."/>
            <person name="Eusebio N."/>
            <person name="Adriana R."/>
            <person name="Vieira A."/>
            <person name="Brugerolle De Fraissinette N."/>
            <person name="Rezende De Castro R."/>
            <person name="Schneider M.P."/>
            <person name="Vasconcelos V."/>
            <person name="Leao P.N."/>
        </authorList>
    </citation>
    <scope>NUCLEOTIDE SEQUENCE</scope>
    <source>
        <strain evidence="1">LEGE 11467</strain>
    </source>
</reference>
<sequence length="76" mass="8656">MRCVAAYKGIHLDCGYRLDLLVEDLVIVELKAVESLQPIHSAQLLTYLKLKKLWLGLLINFNVPVLKQGIKRLVNN</sequence>
<keyword evidence="2" id="KW-1185">Reference proteome</keyword>
<dbReference type="InterPro" id="IPR026350">
    <property type="entry name" value="GxxExxY"/>
</dbReference>
<dbReference type="Pfam" id="PF13366">
    <property type="entry name" value="PDDEXK_3"/>
    <property type="match status" value="1"/>
</dbReference>
<evidence type="ECO:0000313" key="1">
    <source>
        <dbReference type="EMBL" id="MBE9040735.1"/>
    </source>
</evidence>
<evidence type="ECO:0000313" key="2">
    <source>
        <dbReference type="Proteomes" id="UP000621799"/>
    </source>
</evidence>
<protein>
    <submittedName>
        <fullName evidence="1">GxxExxY protein</fullName>
    </submittedName>
</protein>
<gene>
    <name evidence="1" type="ORF">IQ235_08070</name>
</gene>
<name>A0A928Z7N8_9CYAN</name>
<dbReference type="NCBIfam" id="TIGR04256">
    <property type="entry name" value="GxxExxY"/>
    <property type="match status" value="1"/>
</dbReference>
<dbReference type="EMBL" id="JADEXN010000113">
    <property type="protein sequence ID" value="MBE9040735.1"/>
    <property type="molecule type" value="Genomic_DNA"/>
</dbReference>
<comment type="caution">
    <text evidence="1">The sequence shown here is derived from an EMBL/GenBank/DDBJ whole genome shotgun (WGS) entry which is preliminary data.</text>
</comment>
<dbReference type="AlphaFoldDB" id="A0A928Z7N8"/>